<evidence type="ECO:0000313" key="1">
    <source>
        <dbReference type="EMBL" id="SDU08280.1"/>
    </source>
</evidence>
<dbReference type="Proteomes" id="UP000198976">
    <property type="component" value="Chromosome I"/>
</dbReference>
<sequence length="144" mass="16247">MTKKRGTSVFQIEGATAARRKLRKAGDDLHELRDIHREIAKEIAAASRAKAPVGAKGWLRRSVRGSGTKTKATVSMGSKRVPYAHAIHWGRSWWPNIATDETPSGRRPFPAPIPRRAFIFETAHEMEPQILSKYETYIKKVLDE</sequence>
<protein>
    <recommendedName>
        <fullName evidence="3">Bacteriophage HK97-gp10, tail-component</fullName>
    </recommendedName>
</protein>
<name>A0ABY0VCJ2_9ACTO</name>
<gene>
    <name evidence="1" type="ORF">SAMN04489714_2054</name>
</gene>
<dbReference type="RefSeq" id="WP_092648969.1">
    <property type="nucleotide sequence ID" value="NZ_LT629792.1"/>
</dbReference>
<evidence type="ECO:0000313" key="2">
    <source>
        <dbReference type="Proteomes" id="UP000198976"/>
    </source>
</evidence>
<reference evidence="1 2" key="1">
    <citation type="submission" date="2016-10" db="EMBL/GenBank/DDBJ databases">
        <authorList>
            <person name="Varghese N."/>
            <person name="Submissions S."/>
        </authorList>
    </citation>
    <scope>NUCLEOTIDE SEQUENCE [LARGE SCALE GENOMIC DNA]</scope>
    <source>
        <strain evidence="1 2">DSM 9169</strain>
    </source>
</reference>
<accession>A0ABY0VCJ2</accession>
<proteinExistence type="predicted"/>
<keyword evidence="2" id="KW-1185">Reference proteome</keyword>
<dbReference type="EMBL" id="LT629792">
    <property type="protein sequence ID" value="SDU08280.1"/>
    <property type="molecule type" value="Genomic_DNA"/>
</dbReference>
<evidence type="ECO:0008006" key="3">
    <source>
        <dbReference type="Google" id="ProtNLM"/>
    </source>
</evidence>
<organism evidence="1 2">
    <name type="scientific">Schaalia radingae</name>
    <dbReference type="NCBI Taxonomy" id="131110"/>
    <lineage>
        <taxon>Bacteria</taxon>
        <taxon>Bacillati</taxon>
        <taxon>Actinomycetota</taxon>
        <taxon>Actinomycetes</taxon>
        <taxon>Actinomycetales</taxon>
        <taxon>Actinomycetaceae</taxon>
        <taxon>Schaalia</taxon>
    </lineage>
</organism>